<dbReference type="Proteomes" id="UP000199114">
    <property type="component" value="Unassembled WGS sequence"/>
</dbReference>
<feature type="domain" description="DUF1616" evidence="2">
    <location>
        <begin position="17"/>
        <end position="330"/>
    </location>
</feature>
<dbReference type="Pfam" id="PF07760">
    <property type="entry name" value="DUF1616"/>
    <property type="match status" value="1"/>
</dbReference>
<accession>A0A1H9GXD7</accession>
<feature type="transmembrane region" description="Helical" evidence="1">
    <location>
        <begin position="119"/>
        <end position="140"/>
    </location>
</feature>
<proteinExistence type="predicted"/>
<dbReference type="EMBL" id="FOFD01000002">
    <property type="protein sequence ID" value="SEQ54704.1"/>
    <property type="molecule type" value="Genomic_DNA"/>
</dbReference>
<organism evidence="3 4">
    <name type="scientific">Natrinema salaciae</name>
    <dbReference type="NCBI Taxonomy" id="1186196"/>
    <lineage>
        <taxon>Archaea</taxon>
        <taxon>Methanobacteriati</taxon>
        <taxon>Methanobacteriota</taxon>
        <taxon>Stenosarchaea group</taxon>
        <taxon>Halobacteria</taxon>
        <taxon>Halobacteriales</taxon>
        <taxon>Natrialbaceae</taxon>
        <taxon>Natrinema</taxon>
    </lineage>
</organism>
<feature type="transmembrane region" description="Helical" evidence="1">
    <location>
        <begin position="178"/>
        <end position="198"/>
    </location>
</feature>
<evidence type="ECO:0000256" key="1">
    <source>
        <dbReference type="SAM" id="Phobius"/>
    </source>
</evidence>
<evidence type="ECO:0000259" key="2">
    <source>
        <dbReference type="Pfam" id="PF07760"/>
    </source>
</evidence>
<name>A0A1H9GXD7_9EURY</name>
<feature type="transmembrane region" description="Helical" evidence="1">
    <location>
        <begin position="12"/>
        <end position="33"/>
    </location>
</feature>
<evidence type="ECO:0000313" key="3">
    <source>
        <dbReference type="EMBL" id="SEQ54704.1"/>
    </source>
</evidence>
<keyword evidence="1" id="KW-1133">Transmembrane helix</keyword>
<protein>
    <submittedName>
        <fullName evidence="3">Uncharacterized membrane protein</fullName>
    </submittedName>
</protein>
<dbReference type="AlphaFoldDB" id="A0A1H9GXD7"/>
<feature type="transmembrane region" description="Helical" evidence="1">
    <location>
        <begin position="39"/>
        <end position="59"/>
    </location>
</feature>
<keyword evidence="4" id="KW-1185">Reference proteome</keyword>
<sequence length="333" mass="36228">MDDTMSDNNWWFFDQALVIAVTGALTFGIISGVDGYGRILLTIPLVLFLPGYALVSAVFPDEPNDDYRSFDHEKTGLGNPRLVTGGLEAVERVVLSIIFSVALVSTVTLFASATPRGVTVIPVLSGLAVLTVLLSLIAIGTRYRCLPERRFAPSLSSLSPFFARSQPSDFGRTNRQPYNVAIALGLLLLLASGGFAIANPPEHDGFTELSVETENVSGEIDTIYDSTFTAGEPQELQVTIENREHEERTYTTVVMLQQVRYDGDEATVNQSTELDRNTATVADGETSQQTLEIVPPMAGDDLRLAVLLYNGEPPSEPTAENAYRSLHLPIEVE</sequence>
<keyword evidence="1" id="KW-0812">Transmembrane</keyword>
<evidence type="ECO:0000313" key="4">
    <source>
        <dbReference type="Proteomes" id="UP000199114"/>
    </source>
</evidence>
<reference evidence="4" key="1">
    <citation type="submission" date="2016-10" db="EMBL/GenBank/DDBJ databases">
        <authorList>
            <person name="Varghese N."/>
            <person name="Submissions S."/>
        </authorList>
    </citation>
    <scope>NUCLEOTIDE SEQUENCE [LARGE SCALE GENOMIC DNA]</scope>
    <source>
        <strain evidence="4">DSM 25055</strain>
    </source>
</reference>
<gene>
    <name evidence="3" type="ORF">SAMN04489841_2025</name>
</gene>
<dbReference type="InterPro" id="IPR011674">
    <property type="entry name" value="DUF1616"/>
</dbReference>
<keyword evidence="1" id="KW-0472">Membrane</keyword>
<dbReference type="STRING" id="1186196.SAMN04489841_2025"/>